<feature type="region of interest" description="Disordered" evidence="1">
    <location>
        <begin position="389"/>
        <end position="541"/>
    </location>
</feature>
<reference evidence="3" key="3">
    <citation type="submission" date="2025-08" db="UniProtKB">
        <authorList>
            <consortium name="RefSeq"/>
        </authorList>
    </citation>
    <scope>IDENTIFICATION</scope>
</reference>
<dbReference type="PANTHER" id="PTHR28651:SF1">
    <property type="entry name" value="TRANSMEMBRANE PROTEIN 232"/>
    <property type="match status" value="1"/>
</dbReference>
<feature type="region of interest" description="Disordered" evidence="1">
    <location>
        <begin position="814"/>
        <end position="847"/>
    </location>
</feature>
<dbReference type="InterPro" id="IPR031747">
    <property type="entry name" value="TMEM232"/>
</dbReference>
<reference evidence="3" key="1">
    <citation type="journal article" date="2016" name="Genome Biol. Evol.">
        <title>Conserved non-coding elements in the most distant genera of cephalochordates: the Goldilocks principle.</title>
        <authorList>
            <person name="Yue J.X."/>
            <person name="Kozmikova I."/>
            <person name="Ono H."/>
            <person name="Nossa C.W."/>
            <person name="Kozmik Z."/>
            <person name="Putnam N.H."/>
            <person name="Yu J.K."/>
            <person name="Holland L.Z."/>
        </authorList>
    </citation>
    <scope>NUCLEOTIDE SEQUENCE</scope>
</reference>
<name>A0A9J7MJ83_BRAFL</name>
<evidence type="ECO:0000313" key="3">
    <source>
        <dbReference type="RefSeq" id="XP_035669350.1"/>
    </source>
</evidence>
<sequence>MPIHKVPVVHKFGIISHSQRLELQERLLRQGLDQTVSTHRMQTVTRNPLEVTEGFINQYNDATDYKEKERLDDKARKMLLRIRRRTGLKDGGVGDHVNLPMAWSELAMLAQCKGKVQEECLEVLITSLDQSPLSAHHIPSLFFLAETTLYWLRTDAVNQPFLRTAELKLLKMGQLTFTRLLYHHLVGHLEGQAEFKNRLVTYLDGFSECQEAYSPYPGAHLALRFISEVGRIIIGRHAIDPGELKEGDKGPTPDVRNKTPLPHALTREQTFASTVATSGGVHDVSPTLWHALDVWRCVNNNSRGLKQALHGLAECGMGLANESWLDGVCAINIVAEAARQNIRALRTLQDLARGMDPNMAPPAPTPEEYHSFELDLSEPADSLKSEPHFGEDITGEDTEPELLGVGTTRRRRRRSRRGYESGTDVSATSVNKSVSVTAVASTPPNRHVMSFTSESGPSRLSHISAGSEAGSESVTEPEISSRDSLDSAGGIMRHPGIEALKHDGLDTTDSDLEPGEDSEIEPTEDNVLQDSSGKTGDMNGDLDVKITEMDLNRATQSAPGGMLPLKNPVRKSLHSHDRHRPMGSQPMASLSEGLTQESAEVIPDTAHHAEMGSEFPEGRGTPSSEKLTFANLPLPEVPGIAGWRWEVAYIFTEALGYVSLHGITSQIQKLALVGIKNPADLVPPDYNSACTESAGLLDLAEFNPQYEVEEEAVELPDWMWRVRYGAVQSLVKVGRCCQADKTKEGLRTAVWGMLVRVQSQEQDIRVMEAFKVGQVEAEVETSQHKESLPRSSTIFAKMAHSLAEIYLPPLAAESPRTTRGTFTARSQPPRSRSLPTPTPGKHPIRTSLREDILLHVATYEPPVDYNTRTSFDLRRIVEDQWRKELQEKEEEE</sequence>
<proteinExistence type="predicted"/>
<dbReference type="RefSeq" id="XP_035669350.1">
    <property type="nucleotide sequence ID" value="XM_035813457.1"/>
</dbReference>
<feature type="compositionally biased region" description="Polar residues" evidence="1">
    <location>
        <begin position="423"/>
        <end position="458"/>
    </location>
</feature>
<protein>
    <submittedName>
        <fullName evidence="3">Transmembrane protein 232-like</fullName>
    </submittedName>
</protein>
<feature type="compositionally biased region" description="Basic and acidic residues" evidence="1">
    <location>
        <begin position="495"/>
        <end position="505"/>
    </location>
</feature>
<feature type="compositionally biased region" description="Acidic residues" evidence="1">
    <location>
        <begin position="506"/>
        <end position="524"/>
    </location>
</feature>
<feature type="non-terminal residue" evidence="3">
    <location>
        <position position="892"/>
    </location>
</feature>
<dbReference type="Proteomes" id="UP000001554">
    <property type="component" value="Chromosome 3"/>
</dbReference>
<accession>A0A9J7MJ83</accession>
<evidence type="ECO:0000313" key="2">
    <source>
        <dbReference type="Proteomes" id="UP000001554"/>
    </source>
</evidence>
<dbReference type="AlphaFoldDB" id="A0A9J7MJ83"/>
<organism evidence="2 3">
    <name type="scientific">Branchiostoma floridae</name>
    <name type="common">Florida lancelet</name>
    <name type="synonym">Amphioxus</name>
    <dbReference type="NCBI Taxonomy" id="7739"/>
    <lineage>
        <taxon>Eukaryota</taxon>
        <taxon>Metazoa</taxon>
        <taxon>Chordata</taxon>
        <taxon>Cephalochordata</taxon>
        <taxon>Leptocardii</taxon>
        <taxon>Amphioxiformes</taxon>
        <taxon>Branchiostomatidae</taxon>
        <taxon>Branchiostoma</taxon>
    </lineage>
</organism>
<dbReference type="KEGG" id="bfo:118411280"/>
<dbReference type="Pfam" id="PF15877">
    <property type="entry name" value="TMEM232"/>
    <property type="match status" value="2"/>
</dbReference>
<dbReference type="OrthoDB" id="10016194at2759"/>
<feature type="compositionally biased region" description="Polar residues" evidence="1">
    <location>
        <begin position="815"/>
        <end position="824"/>
    </location>
</feature>
<gene>
    <name evidence="3" type="primary">LOC118411280</name>
</gene>
<dbReference type="PANTHER" id="PTHR28651">
    <property type="entry name" value="TRANSMEMBRANE PROTEIN 232"/>
    <property type="match status" value="1"/>
</dbReference>
<keyword evidence="2" id="KW-1185">Reference proteome</keyword>
<evidence type="ECO:0000256" key="1">
    <source>
        <dbReference type="SAM" id="MobiDB-lite"/>
    </source>
</evidence>
<dbReference type="OMA" id="WSWRVRF"/>
<dbReference type="GeneID" id="118411280"/>
<feature type="compositionally biased region" description="Low complexity" evidence="1">
    <location>
        <begin position="825"/>
        <end position="835"/>
    </location>
</feature>
<reference evidence="2" key="2">
    <citation type="journal article" date="2020" name="Nat. Ecol. Evol.">
        <title>Deeply conserved synteny resolves early events in vertebrate evolution.</title>
        <authorList>
            <person name="Simakov O."/>
            <person name="Marletaz F."/>
            <person name="Yue J.X."/>
            <person name="O'Connell B."/>
            <person name="Jenkins J."/>
            <person name="Brandt A."/>
            <person name="Calef R."/>
            <person name="Tung C.H."/>
            <person name="Huang T.K."/>
            <person name="Schmutz J."/>
            <person name="Satoh N."/>
            <person name="Yu J.K."/>
            <person name="Putnam N.H."/>
            <person name="Green R.E."/>
            <person name="Rokhsar D.S."/>
        </authorList>
    </citation>
    <scope>NUCLEOTIDE SEQUENCE [LARGE SCALE GENOMIC DNA]</scope>
    <source>
        <strain evidence="2">S238N-H82</strain>
    </source>
</reference>